<feature type="compositionally biased region" description="Polar residues" evidence="1">
    <location>
        <begin position="1"/>
        <end position="10"/>
    </location>
</feature>
<evidence type="ECO:0000256" key="1">
    <source>
        <dbReference type="SAM" id="MobiDB-lite"/>
    </source>
</evidence>
<dbReference type="Proteomes" id="UP000095287">
    <property type="component" value="Unplaced"/>
</dbReference>
<protein>
    <submittedName>
        <fullName evidence="3">40S ribosomal protein S30</fullName>
    </submittedName>
</protein>
<evidence type="ECO:0000313" key="2">
    <source>
        <dbReference type="Proteomes" id="UP000095287"/>
    </source>
</evidence>
<accession>A0A1I7Z6C2</accession>
<sequence length="55" mass="6354">RKDRSGTTYSRGPGSFRIHLSVGFRRDRNKRLPSKDARRRIASCKVVPKQLRTNA</sequence>
<keyword evidence="2" id="KW-1185">Reference proteome</keyword>
<dbReference type="WBParaSite" id="L893_g23292.t1">
    <property type="protein sequence ID" value="L893_g23292.t1"/>
    <property type="gene ID" value="L893_g23292"/>
</dbReference>
<reference evidence="3" key="1">
    <citation type="submission" date="2016-11" db="UniProtKB">
        <authorList>
            <consortium name="WormBaseParasite"/>
        </authorList>
    </citation>
    <scope>IDENTIFICATION</scope>
</reference>
<feature type="compositionally biased region" description="Basic residues" evidence="1">
    <location>
        <begin position="27"/>
        <end position="42"/>
    </location>
</feature>
<dbReference type="AlphaFoldDB" id="A0A1I7Z6C2"/>
<organism evidence="2 3">
    <name type="scientific">Steinernema glaseri</name>
    <dbReference type="NCBI Taxonomy" id="37863"/>
    <lineage>
        <taxon>Eukaryota</taxon>
        <taxon>Metazoa</taxon>
        <taxon>Ecdysozoa</taxon>
        <taxon>Nematoda</taxon>
        <taxon>Chromadorea</taxon>
        <taxon>Rhabditida</taxon>
        <taxon>Tylenchina</taxon>
        <taxon>Panagrolaimomorpha</taxon>
        <taxon>Strongyloidoidea</taxon>
        <taxon>Steinernematidae</taxon>
        <taxon>Steinernema</taxon>
    </lineage>
</organism>
<proteinExistence type="predicted"/>
<feature type="region of interest" description="Disordered" evidence="1">
    <location>
        <begin position="1"/>
        <end position="55"/>
    </location>
</feature>
<name>A0A1I7Z6C2_9BILA</name>
<evidence type="ECO:0000313" key="3">
    <source>
        <dbReference type="WBParaSite" id="L893_g23292.t1"/>
    </source>
</evidence>